<dbReference type="InterPro" id="IPR007684">
    <property type="entry name" value="Znf_Ogr/Delta"/>
</dbReference>
<accession>A0A502GKZ8</accession>
<evidence type="ECO:0000313" key="2">
    <source>
        <dbReference type="EMBL" id="TPG61513.1"/>
    </source>
</evidence>
<keyword evidence="3" id="KW-1185">Reference proteome</keyword>
<dbReference type="Proteomes" id="UP000317663">
    <property type="component" value="Unassembled WGS sequence"/>
</dbReference>
<evidence type="ECO:0000313" key="3">
    <source>
        <dbReference type="Proteomes" id="UP000317663"/>
    </source>
</evidence>
<organism evidence="2 3">
    <name type="scientific">Ewingella americana</name>
    <dbReference type="NCBI Taxonomy" id="41202"/>
    <lineage>
        <taxon>Bacteria</taxon>
        <taxon>Pseudomonadati</taxon>
        <taxon>Pseudomonadota</taxon>
        <taxon>Gammaproteobacteria</taxon>
        <taxon>Enterobacterales</taxon>
        <taxon>Yersiniaceae</taxon>
        <taxon>Ewingella</taxon>
    </lineage>
</organism>
<gene>
    <name evidence="2" type="ORF">EAH77_12795</name>
</gene>
<reference evidence="2 3" key="1">
    <citation type="journal article" date="2019" name="Environ. Microbiol.">
        <title>Species interactions and distinct microbial communities in high Arctic permafrost affected cryosols are associated with the CH4 and CO2 gas fluxes.</title>
        <authorList>
            <person name="Altshuler I."/>
            <person name="Hamel J."/>
            <person name="Turney S."/>
            <person name="Magnuson E."/>
            <person name="Levesque R."/>
            <person name="Greer C."/>
            <person name="Whyte L.G."/>
        </authorList>
    </citation>
    <scope>NUCLEOTIDE SEQUENCE [LARGE SCALE GENOMIC DNA]</scope>
    <source>
        <strain evidence="2 3">E4</strain>
    </source>
</reference>
<name>A0A502GKZ8_9GAMM</name>
<protein>
    <submittedName>
        <fullName evidence="2">Transcriptional regulator</fullName>
    </submittedName>
</protein>
<dbReference type="AlphaFoldDB" id="A0A502GKZ8"/>
<comment type="caution">
    <text evidence="2">The sequence shown here is derived from an EMBL/GenBank/DDBJ whole genome shotgun (WGS) entry which is preliminary data.</text>
</comment>
<proteinExistence type="predicted"/>
<sequence>MRVMKVVCRECGANAVIKKTARKHRDISDIYCACSNYECGHTFVVNMTFSHTISPSAKSQGSLFKGLVDSLKGDDKQLLLSLLQQTA</sequence>
<evidence type="ECO:0000259" key="1">
    <source>
        <dbReference type="Pfam" id="PF04606"/>
    </source>
</evidence>
<feature type="domain" description="Zinc finger Ogr/Delta-type" evidence="1">
    <location>
        <begin position="8"/>
        <end position="53"/>
    </location>
</feature>
<dbReference type="Pfam" id="PF04606">
    <property type="entry name" value="Ogr_Delta"/>
    <property type="match status" value="1"/>
</dbReference>
<dbReference type="EMBL" id="RCZD01000006">
    <property type="protein sequence ID" value="TPG61513.1"/>
    <property type="molecule type" value="Genomic_DNA"/>
</dbReference>